<feature type="compositionally biased region" description="Pro residues" evidence="1">
    <location>
        <begin position="115"/>
        <end position="133"/>
    </location>
</feature>
<name>A0A1I2U741_9HYPH</name>
<evidence type="ECO:0000313" key="2">
    <source>
        <dbReference type="EMBL" id="SFG72975.1"/>
    </source>
</evidence>
<evidence type="ECO:0000313" key="3">
    <source>
        <dbReference type="Proteomes" id="UP000199229"/>
    </source>
</evidence>
<dbReference type="InterPro" id="IPR035437">
    <property type="entry name" value="SNase_OB-fold_sf"/>
</dbReference>
<dbReference type="EMBL" id="FOPM01000009">
    <property type="protein sequence ID" value="SFG72975.1"/>
    <property type="molecule type" value="Genomic_DNA"/>
</dbReference>
<feature type="region of interest" description="Disordered" evidence="1">
    <location>
        <begin position="184"/>
        <end position="203"/>
    </location>
</feature>
<sequence length="404" mass="41904">MVTALEASALNPRDPDSANAPDGARAALRARIAEEVERQGGHPLARRTLALLVESALAPEESANGERFRDRRAQPRGGDPVTSPEGTVAPEATPDLPLTLTAYVSLLRERHPTLFAPPAPEPAPVEAGPPPAGESPAPGAPARLIAAQTVLARTLLNRAAARGRAVSVRTAARWQDLRRRYEARRAETPTQTPAGTASILEAPRGPGAFVRGAAGGLRGRIADAGARLQGAGREGGILRDRRVLVVGAGLLGLLAVVVLIPPVAEGTRPAPATAPQAEAIPTPPTRAETPPADEAAKAGGTALTGSAEVIDTATLRVAGKLVRLFGVEWVRGGQADELTRYLAGRTVTCQPVAGSEARQCEVDGRDLSEVVLFNGGGRASAEATPDLVAAEDRARTERLGVWAR</sequence>
<organism evidence="2 3">
    <name type="scientific">Methylobacterium gossipiicola</name>
    <dbReference type="NCBI Taxonomy" id="582675"/>
    <lineage>
        <taxon>Bacteria</taxon>
        <taxon>Pseudomonadati</taxon>
        <taxon>Pseudomonadota</taxon>
        <taxon>Alphaproteobacteria</taxon>
        <taxon>Hyphomicrobiales</taxon>
        <taxon>Methylobacteriaceae</taxon>
        <taxon>Methylobacterium</taxon>
    </lineage>
</organism>
<proteinExistence type="predicted"/>
<feature type="compositionally biased region" description="Basic and acidic residues" evidence="1">
    <location>
        <begin position="64"/>
        <end position="73"/>
    </location>
</feature>
<feature type="region of interest" description="Disordered" evidence="1">
    <location>
        <begin position="1"/>
        <end position="25"/>
    </location>
</feature>
<evidence type="ECO:0000256" key="1">
    <source>
        <dbReference type="SAM" id="MobiDB-lite"/>
    </source>
</evidence>
<dbReference type="RefSeq" id="WP_177232379.1">
    <property type="nucleotide sequence ID" value="NZ_FOPM01000009.1"/>
</dbReference>
<keyword evidence="3" id="KW-1185">Reference proteome</keyword>
<reference evidence="3" key="1">
    <citation type="submission" date="2016-10" db="EMBL/GenBank/DDBJ databases">
        <authorList>
            <person name="Varghese N."/>
            <person name="Submissions S."/>
        </authorList>
    </citation>
    <scope>NUCLEOTIDE SEQUENCE [LARGE SCALE GENOMIC DNA]</scope>
    <source>
        <strain evidence="3">Gh-105</strain>
    </source>
</reference>
<accession>A0A1I2U741</accession>
<dbReference type="AlphaFoldDB" id="A0A1I2U741"/>
<dbReference type="STRING" id="582675.SAMN05192565_10958"/>
<gene>
    <name evidence="2" type="ORF">SAMN05192565_10958</name>
</gene>
<evidence type="ECO:0008006" key="4">
    <source>
        <dbReference type="Google" id="ProtNLM"/>
    </source>
</evidence>
<feature type="region of interest" description="Disordered" evidence="1">
    <location>
        <begin position="266"/>
        <end position="299"/>
    </location>
</feature>
<feature type="compositionally biased region" description="Low complexity" evidence="1">
    <location>
        <begin position="277"/>
        <end position="293"/>
    </location>
</feature>
<feature type="region of interest" description="Disordered" evidence="1">
    <location>
        <begin position="115"/>
        <end position="137"/>
    </location>
</feature>
<protein>
    <recommendedName>
        <fullName evidence="4">Nuclease homologue</fullName>
    </recommendedName>
</protein>
<dbReference type="SUPFAM" id="SSF50199">
    <property type="entry name" value="Staphylococcal nuclease"/>
    <property type="match status" value="1"/>
</dbReference>
<feature type="region of interest" description="Disordered" evidence="1">
    <location>
        <begin position="60"/>
        <end position="94"/>
    </location>
</feature>
<dbReference type="Proteomes" id="UP000199229">
    <property type="component" value="Unassembled WGS sequence"/>
</dbReference>